<evidence type="ECO:0000313" key="2">
    <source>
        <dbReference type="EMBL" id="WIA18298.1"/>
    </source>
</evidence>
<gene>
    <name evidence="2" type="ORF">OEZ85_009763</name>
</gene>
<protein>
    <submittedName>
        <fullName evidence="2">Uncharacterized protein</fullName>
    </submittedName>
</protein>
<dbReference type="Proteomes" id="UP001244341">
    <property type="component" value="Chromosome 9b"/>
</dbReference>
<reference evidence="2 3" key="1">
    <citation type="submission" date="2023-05" db="EMBL/GenBank/DDBJ databases">
        <title>A 100% complete, gapless, phased diploid assembly of the Scenedesmus obliquus UTEX 3031 genome.</title>
        <authorList>
            <person name="Biondi T.C."/>
            <person name="Hanschen E.R."/>
            <person name="Kwon T."/>
            <person name="Eng W."/>
            <person name="Kruse C.P.S."/>
            <person name="Koehler S.I."/>
            <person name="Kunde Y."/>
            <person name="Gleasner C.D."/>
            <person name="You Mak K.T."/>
            <person name="Polle J."/>
            <person name="Hovde B.T."/>
            <person name="Starkenburg S.R."/>
        </authorList>
    </citation>
    <scope>NUCLEOTIDE SEQUENCE [LARGE SCALE GENOMIC DNA]</scope>
    <source>
        <strain evidence="2 3">DOE0152z</strain>
    </source>
</reference>
<feature type="region of interest" description="Disordered" evidence="1">
    <location>
        <begin position="292"/>
        <end position="342"/>
    </location>
</feature>
<evidence type="ECO:0000313" key="3">
    <source>
        <dbReference type="Proteomes" id="UP001244341"/>
    </source>
</evidence>
<evidence type="ECO:0000256" key="1">
    <source>
        <dbReference type="SAM" id="MobiDB-lite"/>
    </source>
</evidence>
<dbReference type="EMBL" id="CP126216">
    <property type="protein sequence ID" value="WIA18298.1"/>
    <property type="molecule type" value="Genomic_DNA"/>
</dbReference>
<name>A0ABY8UA23_TETOB</name>
<accession>A0ABY8UA23</accession>
<organism evidence="2 3">
    <name type="scientific">Tetradesmus obliquus</name>
    <name type="common">Green alga</name>
    <name type="synonym">Acutodesmus obliquus</name>
    <dbReference type="NCBI Taxonomy" id="3088"/>
    <lineage>
        <taxon>Eukaryota</taxon>
        <taxon>Viridiplantae</taxon>
        <taxon>Chlorophyta</taxon>
        <taxon>core chlorophytes</taxon>
        <taxon>Chlorophyceae</taxon>
        <taxon>CS clade</taxon>
        <taxon>Sphaeropleales</taxon>
        <taxon>Scenedesmaceae</taxon>
        <taxon>Tetradesmus</taxon>
    </lineage>
</organism>
<feature type="compositionally biased region" description="Low complexity" evidence="1">
    <location>
        <begin position="332"/>
        <end position="341"/>
    </location>
</feature>
<proteinExistence type="predicted"/>
<sequence length="426" mass="45645">MSFDDIIVDETPKCDTEGTTTPTVTVTKNTPTAKNTITNPNTTSVETTTTNPITTPVETTTNNAITTPVETTNNDPITTSVETTTTNPITTSVDTTTTNPITTPVETTTNNRITTSVTPRVTNIIIDNAAAEEARAVKHDIWEDEEFDVTQDFSFSSDPAAQFEAKRAFYASLRDKPAPQQEAGPPSPTLLAALATRKCTSDQTTLLTPQEAEAAKANGIAQRNKASSAAAAVTATCEACLRGMSKAERMAYFDSTVYAPADPATKTKKTKAEEKEEFEMEFAAAMAEVQAELAKQQKGNNSSSKATTINMRPSDDLRPGQEEDQQGSSGRPNTENTTEPTLPKALVEQATEYINDFSKRTAARANTSSDNTTVSRVFVISSGGKYAALCELHNPMDSSQALLAELDSFLEQGKEMIAARLPPASA</sequence>
<keyword evidence="3" id="KW-1185">Reference proteome</keyword>
<feature type="compositionally biased region" description="Low complexity" evidence="1">
    <location>
        <begin position="19"/>
        <end position="107"/>
    </location>
</feature>
<feature type="compositionally biased region" description="Polar residues" evidence="1">
    <location>
        <begin position="297"/>
        <end position="311"/>
    </location>
</feature>
<feature type="region of interest" description="Disordered" evidence="1">
    <location>
        <begin position="1"/>
        <end position="107"/>
    </location>
</feature>